<dbReference type="InterPro" id="IPR036427">
    <property type="entry name" value="Bromodomain-like_sf"/>
</dbReference>
<dbReference type="GO" id="GO:0045944">
    <property type="term" value="P:positive regulation of transcription by RNA polymerase II"/>
    <property type="evidence" value="ECO:0007669"/>
    <property type="project" value="TreeGrafter"/>
</dbReference>
<dbReference type="PROSITE" id="PS51186">
    <property type="entry name" value="GNAT"/>
    <property type="match status" value="1"/>
</dbReference>
<comment type="caution">
    <text evidence="18">The sequence shown here is derived from an EMBL/GenBank/DDBJ whole genome shotgun (WGS) entry which is preliminary data.</text>
</comment>
<keyword evidence="10" id="KW-0206">Cytoskeleton</keyword>
<evidence type="ECO:0000256" key="2">
    <source>
        <dbReference type="ARBA" id="ARBA00004300"/>
    </source>
</evidence>
<dbReference type="CDD" id="cd04301">
    <property type="entry name" value="NAT_SF"/>
    <property type="match status" value="1"/>
</dbReference>
<comment type="subcellular location">
    <subcellularLocation>
        <location evidence="2">Cytoplasm</location>
        <location evidence="2">Cytoskeleton</location>
        <location evidence="2">Microtubule organizing center</location>
        <location evidence="2">Centrosome</location>
    </subcellularLocation>
    <subcellularLocation>
        <location evidence="1">Nucleus</location>
    </subcellularLocation>
</comment>
<evidence type="ECO:0000256" key="13">
    <source>
        <dbReference type="ARBA" id="ARBA00048940"/>
    </source>
</evidence>
<dbReference type="Proteomes" id="UP000494206">
    <property type="component" value="Unassembled WGS sequence"/>
</dbReference>
<dbReference type="GO" id="GO:0140672">
    <property type="term" value="C:ATAC complex"/>
    <property type="evidence" value="ECO:0007669"/>
    <property type="project" value="TreeGrafter"/>
</dbReference>
<name>A0A8S1F4B0_9PELO</name>
<keyword evidence="10" id="KW-0963">Cytoplasm</keyword>
<comment type="similarity">
    <text evidence="3">Belongs to the acetyltransferase family. GCN5 subfamily.</text>
</comment>
<accession>A0A8S1F4B0</accession>
<dbReference type="OrthoDB" id="1937912at2759"/>
<evidence type="ECO:0000256" key="3">
    <source>
        <dbReference type="ARBA" id="ARBA00008607"/>
    </source>
</evidence>
<dbReference type="GO" id="GO:0005813">
    <property type="term" value="C:centrosome"/>
    <property type="evidence" value="ECO:0007669"/>
    <property type="project" value="UniProtKB-SubCell"/>
</dbReference>
<sequence length="793" mass="92512">MKAREILDRKRKKLTYFSSCNYNNCQCQGFRPFPSKRAASKLVDKKGNNDAEESSLEYNLECIVYADSNECKACGHAINNHAEKIQMLTDDEVMSFIKRVRDLCKCCSKVDEISSEDEESLQILYITIQLLLKSLRNLTPMDPPSFGKPHFEAETMNPHQIVQNFINSKYRDYNVEKHKAYDIANMFLSEMNYWVLPPFNEMSKYVEERLEFGRYRILHARIEYYVIMPETYKSLRQYQLVEIFGESTMLLFLSYFINATSKNVYKPNCLSSKKFEENKATLLKFARELSSFLHNGENSEDLLNISGTSSNYSRRDSFERDKDSVLKYQKRPRKEISEDDDDDDEQGSSSRKSSIDEPEEVHLPRRKKRETTQRTPEQDNEAELAVNQVKAIIKLAKMERDEKKKMDLDGRIPTKNDTDLVNIEVNRGLAAMQEEKDGMIEFRVIGNNLDPFQDREKLAQLVQLQTLFSVQLPKMPKEYITRLVFDDRHKNMVIIKRGKGVIGGICFRQFPSRGFVEIVFCAITANEQVKGYGTHLMNHCKDYQIKSKILHVLTFADEFAIGYFKKQGFSTRIEISKKHYQGFIKEYEGAALMGCQLHPQISYTNFASYSMNVRNIHKAYYETTGDSNNGRKFGGLEHSFKNHGTPLPLKYIPGCEKLHGKRQYDLEEADEVLEVKIEKILKKLKDDKENSHMFLEPVVASEVPQYYDYIEHPIDLRTMSERLKKKYYTHQHLFIADVMRLFRNCYSFNGSETPYYKWGYQLNELALKLLKSNFPDSPMFPELPAQKPTCTSF</sequence>
<keyword evidence="6" id="KW-0805">Transcription regulation</keyword>
<evidence type="ECO:0000256" key="9">
    <source>
        <dbReference type="ARBA" id="ARBA00023163"/>
    </source>
</evidence>
<dbReference type="FunFam" id="3.40.630.30:FF:000004">
    <property type="entry name" value="Histone acetyltransferase KAT2A"/>
    <property type="match status" value="1"/>
</dbReference>
<dbReference type="InterPro" id="IPR016181">
    <property type="entry name" value="Acyl_CoA_acyltransferase"/>
</dbReference>
<dbReference type="PANTHER" id="PTHR45750:SF3">
    <property type="entry name" value="HISTONE ACETYLTRANSFERASE"/>
    <property type="match status" value="1"/>
</dbReference>
<protein>
    <recommendedName>
        <fullName evidence="4">histone acetyltransferase</fullName>
        <ecNumber evidence="4">2.3.1.48</ecNumber>
    </recommendedName>
</protein>
<keyword evidence="11" id="KW-0539">Nucleus</keyword>
<evidence type="ECO:0000256" key="6">
    <source>
        <dbReference type="ARBA" id="ARBA00023015"/>
    </source>
</evidence>
<evidence type="ECO:0000313" key="19">
    <source>
        <dbReference type="Proteomes" id="UP000494206"/>
    </source>
</evidence>
<comment type="catalytic activity">
    <reaction evidence="13">
        <text>L-lysyl-[histone] + acetyl-CoA = N(6)-acetyl-L-lysyl-[histone] + CoA + H(+)</text>
        <dbReference type="Rhea" id="RHEA:21992"/>
        <dbReference type="Rhea" id="RHEA-COMP:9845"/>
        <dbReference type="Rhea" id="RHEA-COMP:11338"/>
        <dbReference type="ChEBI" id="CHEBI:15378"/>
        <dbReference type="ChEBI" id="CHEBI:29969"/>
        <dbReference type="ChEBI" id="CHEBI:57287"/>
        <dbReference type="ChEBI" id="CHEBI:57288"/>
        <dbReference type="ChEBI" id="CHEBI:61930"/>
        <dbReference type="EC" id="2.3.1.48"/>
    </reaction>
    <physiologicalReaction direction="left-to-right" evidence="13">
        <dbReference type="Rhea" id="RHEA:21993"/>
    </physiologicalReaction>
</comment>
<keyword evidence="8" id="KW-0010">Activator</keyword>
<evidence type="ECO:0000313" key="18">
    <source>
        <dbReference type="EMBL" id="CAB3408511.1"/>
    </source>
</evidence>
<feature type="compositionally biased region" description="Acidic residues" evidence="15">
    <location>
        <begin position="337"/>
        <end position="346"/>
    </location>
</feature>
<dbReference type="Pfam" id="PF06466">
    <property type="entry name" value="PCAF_N"/>
    <property type="match status" value="1"/>
</dbReference>
<dbReference type="Gene3D" id="1.20.920.10">
    <property type="entry name" value="Bromodomain-like"/>
    <property type="match status" value="1"/>
</dbReference>
<evidence type="ECO:0000256" key="12">
    <source>
        <dbReference type="ARBA" id="ARBA00023315"/>
    </source>
</evidence>
<gene>
    <name evidence="18" type="ORF">CBOVIS_LOCUS10287</name>
</gene>
<organism evidence="18 19">
    <name type="scientific">Caenorhabditis bovis</name>
    <dbReference type="NCBI Taxonomy" id="2654633"/>
    <lineage>
        <taxon>Eukaryota</taxon>
        <taxon>Metazoa</taxon>
        <taxon>Ecdysozoa</taxon>
        <taxon>Nematoda</taxon>
        <taxon>Chromadorea</taxon>
        <taxon>Rhabditida</taxon>
        <taxon>Rhabditina</taxon>
        <taxon>Rhabditomorpha</taxon>
        <taxon>Rhabditoidea</taxon>
        <taxon>Rhabditidae</taxon>
        <taxon>Peloderinae</taxon>
        <taxon>Caenorhabditis</taxon>
    </lineage>
</organism>
<evidence type="ECO:0000259" key="16">
    <source>
        <dbReference type="PROSITE" id="PS50014"/>
    </source>
</evidence>
<feature type="domain" description="N-acetyltransferase" evidence="17">
    <location>
        <begin position="447"/>
        <end position="598"/>
    </location>
</feature>
<dbReference type="PROSITE" id="PS50014">
    <property type="entry name" value="BROMODOMAIN_2"/>
    <property type="match status" value="1"/>
</dbReference>
<evidence type="ECO:0000256" key="5">
    <source>
        <dbReference type="ARBA" id="ARBA00022679"/>
    </source>
</evidence>
<keyword evidence="12" id="KW-0012">Acyltransferase</keyword>
<evidence type="ECO:0000256" key="4">
    <source>
        <dbReference type="ARBA" id="ARBA00013184"/>
    </source>
</evidence>
<evidence type="ECO:0000259" key="17">
    <source>
        <dbReference type="PROSITE" id="PS51186"/>
    </source>
</evidence>
<feature type="compositionally biased region" description="Basic and acidic residues" evidence="15">
    <location>
        <begin position="313"/>
        <end position="325"/>
    </location>
</feature>
<dbReference type="PANTHER" id="PTHR45750">
    <property type="entry name" value="GH11602P"/>
    <property type="match status" value="1"/>
</dbReference>
<dbReference type="SUPFAM" id="SSF47370">
    <property type="entry name" value="Bromodomain"/>
    <property type="match status" value="1"/>
</dbReference>
<dbReference type="EC" id="2.3.1.48" evidence="4"/>
<dbReference type="EMBL" id="CADEPM010000007">
    <property type="protein sequence ID" value="CAB3408511.1"/>
    <property type="molecule type" value="Genomic_DNA"/>
</dbReference>
<feature type="domain" description="Bromo" evidence="16">
    <location>
        <begin position="686"/>
        <end position="756"/>
    </location>
</feature>
<evidence type="ECO:0000256" key="1">
    <source>
        <dbReference type="ARBA" id="ARBA00004123"/>
    </source>
</evidence>
<dbReference type="InterPro" id="IPR001487">
    <property type="entry name" value="Bromodomain"/>
</dbReference>
<keyword evidence="9" id="KW-0804">Transcription</keyword>
<dbReference type="SUPFAM" id="SSF55729">
    <property type="entry name" value="Acyl-CoA N-acyltransferases (Nat)"/>
    <property type="match status" value="1"/>
</dbReference>
<evidence type="ECO:0000256" key="14">
    <source>
        <dbReference type="PROSITE-ProRule" id="PRU00035"/>
    </source>
</evidence>
<dbReference type="InterPro" id="IPR000182">
    <property type="entry name" value="GNAT_dom"/>
</dbReference>
<dbReference type="Gene3D" id="3.40.630.30">
    <property type="match status" value="1"/>
</dbReference>
<keyword evidence="5" id="KW-0808">Transferase</keyword>
<evidence type="ECO:0000256" key="10">
    <source>
        <dbReference type="ARBA" id="ARBA00023212"/>
    </source>
</evidence>
<feature type="region of interest" description="Disordered" evidence="15">
    <location>
        <begin position="303"/>
        <end position="383"/>
    </location>
</feature>
<evidence type="ECO:0000256" key="7">
    <source>
        <dbReference type="ARBA" id="ARBA00023117"/>
    </source>
</evidence>
<keyword evidence="19" id="KW-1185">Reference proteome</keyword>
<dbReference type="GO" id="GO:0043992">
    <property type="term" value="F:histone H3K9 acetyltransferase activity"/>
    <property type="evidence" value="ECO:0007669"/>
    <property type="project" value="UniProtKB-ARBA"/>
</dbReference>
<evidence type="ECO:0000256" key="8">
    <source>
        <dbReference type="ARBA" id="ARBA00023159"/>
    </source>
</evidence>
<reference evidence="18 19" key="1">
    <citation type="submission" date="2020-04" db="EMBL/GenBank/DDBJ databases">
        <authorList>
            <person name="Laetsch R D."/>
            <person name="Stevens L."/>
            <person name="Kumar S."/>
            <person name="Blaxter L. M."/>
        </authorList>
    </citation>
    <scope>NUCLEOTIDE SEQUENCE [LARGE SCALE GENOMIC DNA]</scope>
</reference>
<dbReference type="GO" id="GO:0005634">
    <property type="term" value="C:nucleus"/>
    <property type="evidence" value="ECO:0007669"/>
    <property type="project" value="UniProtKB-SubCell"/>
</dbReference>
<dbReference type="InterPro" id="IPR037800">
    <property type="entry name" value="GCN5"/>
</dbReference>
<evidence type="ECO:0000256" key="11">
    <source>
        <dbReference type="ARBA" id="ARBA00023242"/>
    </source>
</evidence>
<evidence type="ECO:0000256" key="15">
    <source>
        <dbReference type="SAM" id="MobiDB-lite"/>
    </source>
</evidence>
<dbReference type="Pfam" id="PF00439">
    <property type="entry name" value="Bromodomain"/>
    <property type="match status" value="1"/>
</dbReference>
<dbReference type="Pfam" id="PF00583">
    <property type="entry name" value="Acetyltransf_1"/>
    <property type="match status" value="1"/>
</dbReference>
<dbReference type="AlphaFoldDB" id="A0A8S1F4B0"/>
<dbReference type="InterPro" id="IPR009464">
    <property type="entry name" value="PCAF_N"/>
</dbReference>
<dbReference type="SMART" id="SM00297">
    <property type="entry name" value="BROMO"/>
    <property type="match status" value="1"/>
</dbReference>
<proteinExistence type="inferred from homology"/>
<keyword evidence="7 14" id="KW-0103">Bromodomain</keyword>
<dbReference type="PRINTS" id="PR00503">
    <property type="entry name" value="BROMODOMAIN"/>
</dbReference>